<feature type="compositionally biased region" description="Basic residues" evidence="1">
    <location>
        <begin position="23"/>
        <end position="33"/>
    </location>
</feature>
<comment type="caution">
    <text evidence="2">The sequence shown here is derived from an EMBL/GenBank/DDBJ whole genome shotgun (WGS) entry which is preliminary data.</text>
</comment>
<feature type="region of interest" description="Disordered" evidence="1">
    <location>
        <begin position="14"/>
        <end position="39"/>
    </location>
</feature>
<organism evidence="2 3">
    <name type="scientific">Brassica cretica</name>
    <name type="common">Mustard</name>
    <dbReference type="NCBI Taxonomy" id="69181"/>
    <lineage>
        <taxon>Eukaryota</taxon>
        <taxon>Viridiplantae</taxon>
        <taxon>Streptophyta</taxon>
        <taxon>Embryophyta</taxon>
        <taxon>Tracheophyta</taxon>
        <taxon>Spermatophyta</taxon>
        <taxon>Magnoliopsida</taxon>
        <taxon>eudicotyledons</taxon>
        <taxon>Gunneridae</taxon>
        <taxon>Pentapetalae</taxon>
        <taxon>rosids</taxon>
        <taxon>malvids</taxon>
        <taxon>Brassicales</taxon>
        <taxon>Brassicaceae</taxon>
        <taxon>Brassiceae</taxon>
        <taxon>Brassica</taxon>
    </lineage>
</organism>
<name>A0A8S9KP96_BRACR</name>
<dbReference type="SUPFAM" id="SSF51695">
    <property type="entry name" value="PLC-like phosphodiesterases"/>
    <property type="match status" value="1"/>
</dbReference>
<dbReference type="InterPro" id="IPR017946">
    <property type="entry name" value="PLC-like_Pdiesterase_TIM-brl"/>
</dbReference>
<evidence type="ECO:0000313" key="3">
    <source>
        <dbReference type="Proteomes" id="UP000712281"/>
    </source>
</evidence>
<dbReference type="EMBL" id="QGKW02000717">
    <property type="protein sequence ID" value="KAF2595892.1"/>
    <property type="molecule type" value="Genomic_DNA"/>
</dbReference>
<evidence type="ECO:0000313" key="2">
    <source>
        <dbReference type="EMBL" id="KAF2595892.1"/>
    </source>
</evidence>
<proteinExistence type="predicted"/>
<dbReference type="PROSITE" id="PS50007">
    <property type="entry name" value="PIPLC_X_DOMAIN"/>
    <property type="match status" value="1"/>
</dbReference>
<dbReference type="AlphaFoldDB" id="A0A8S9KP96"/>
<accession>A0A8S9KP96</accession>
<gene>
    <name evidence="2" type="ORF">F2Q68_00007875</name>
</gene>
<reference evidence="2" key="1">
    <citation type="submission" date="2019-12" db="EMBL/GenBank/DDBJ databases">
        <title>Genome sequencing and annotation of Brassica cretica.</title>
        <authorList>
            <person name="Studholme D.J."/>
            <person name="Sarris P.F."/>
        </authorList>
    </citation>
    <scope>NUCLEOTIDE SEQUENCE</scope>
    <source>
        <strain evidence="2">PFS-001/15</strain>
        <tissue evidence="2">Leaf</tissue>
    </source>
</reference>
<dbReference type="GO" id="GO:0008081">
    <property type="term" value="F:phosphoric diester hydrolase activity"/>
    <property type="evidence" value="ECO:0007669"/>
    <property type="project" value="InterPro"/>
</dbReference>
<evidence type="ECO:0000256" key="1">
    <source>
        <dbReference type="SAM" id="MobiDB-lite"/>
    </source>
</evidence>
<protein>
    <submittedName>
        <fullName evidence="2">Uncharacterized protein</fullName>
    </submittedName>
</protein>
<sequence length="96" mass="11042">MRDGVVKICRNQHRNSTSYPGNRWKRKRKAKRHTNIEDEERSSTSGFGVVAAFVEYTFSASAYPVILTFEDHLTPYLQAKAKPRCFLDLTETSLLC</sequence>
<dbReference type="Proteomes" id="UP000712281">
    <property type="component" value="Unassembled WGS sequence"/>
</dbReference>
<dbReference type="GO" id="GO:0006629">
    <property type="term" value="P:lipid metabolic process"/>
    <property type="evidence" value="ECO:0007669"/>
    <property type="project" value="InterPro"/>
</dbReference>